<dbReference type="InterPro" id="IPR052213">
    <property type="entry name" value="PAR3"/>
</dbReference>
<dbReference type="STRING" id="62062.ENSHHUP00000029227"/>
<feature type="region of interest" description="Disordered" evidence="1">
    <location>
        <begin position="40"/>
        <end position="126"/>
    </location>
</feature>
<dbReference type="GO" id="GO:0005912">
    <property type="term" value="C:adherens junction"/>
    <property type="evidence" value="ECO:0007669"/>
    <property type="project" value="TreeGrafter"/>
</dbReference>
<dbReference type="GO" id="GO:0008104">
    <property type="term" value="P:intracellular protein localization"/>
    <property type="evidence" value="ECO:0007669"/>
    <property type="project" value="TreeGrafter"/>
</dbReference>
<reference evidence="2" key="2">
    <citation type="submission" date="2025-08" db="UniProtKB">
        <authorList>
            <consortium name="Ensembl"/>
        </authorList>
    </citation>
    <scope>IDENTIFICATION</scope>
</reference>
<reference evidence="3" key="1">
    <citation type="submission" date="2018-06" db="EMBL/GenBank/DDBJ databases">
        <title>Genome assembly of Danube salmon.</title>
        <authorList>
            <person name="Macqueen D.J."/>
            <person name="Gundappa M.K."/>
        </authorList>
    </citation>
    <scope>NUCLEOTIDE SEQUENCE [LARGE SCALE GENOMIC DNA]</scope>
</reference>
<reference evidence="2" key="3">
    <citation type="submission" date="2025-09" db="UniProtKB">
        <authorList>
            <consortium name="Ensembl"/>
        </authorList>
    </citation>
    <scope>IDENTIFICATION</scope>
</reference>
<name>A0A4W5LTD7_9TELE</name>
<dbReference type="GO" id="GO:0016324">
    <property type="term" value="C:apical plasma membrane"/>
    <property type="evidence" value="ECO:0007669"/>
    <property type="project" value="TreeGrafter"/>
</dbReference>
<dbReference type="GO" id="GO:0035091">
    <property type="term" value="F:phosphatidylinositol binding"/>
    <property type="evidence" value="ECO:0007669"/>
    <property type="project" value="TreeGrafter"/>
</dbReference>
<dbReference type="AlphaFoldDB" id="A0A4W5LTD7"/>
<feature type="compositionally biased region" description="Pro residues" evidence="1">
    <location>
        <begin position="59"/>
        <end position="72"/>
    </location>
</feature>
<dbReference type="GO" id="GO:0007155">
    <property type="term" value="P:cell adhesion"/>
    <property type="evidence" value="ECO:0007669"/>
    <property type="project" value="TreeGrafter"/>
</dbReference>
<dbReference type="PANTHER" id="PTHR16484">
    <property type="entry name" value="PARTITIONING DEFECTIVE 3 RELATED"/>
    <property type="match status" value="1"/>
</dbReference>
<dbReference type="GeneTree" id="ENSGT00950000183214"/>
<keyword evidence="3" id="KW-1185">Reference proteome</keyword>
<dbReference type="Proteomes" id="UP000314982">
    <property type="component" value="Unassembled WGS sequence"/>
</dbReference>
<organism evidence="2 3">
    <name type="scientific">Hucho hucho</name>
    <name type="common">huchen</name>
    <dbReference type="NCBI Taxonomy" id="62062"/>
    <lineage>
        <taxon>Eukaryota</taxon>
        <taxon>Metazoa</taxon>
        <taxon>Chordata</taxon>
        <taxon>Craniata</taxon>
        <taxon>Vertebrata</taxon>
        <taxon>Euteleostomi</taxon>
        <taxon>Actinopterygii</taxon>
        <taxon>Neopterygii</taxon>
        <taxon>Teleostei</taxon>
        <taxon>Protacanthopterygii</taxon>
        <taxon>Salmoniformes</taxon>
        <taxon>Salmonidae</taxon>
        <taxon>Salmoninae</taxon>
        <taxon>Hucho</taxon>
    </lineage>
</organism>
<feature type="compositionally biased region" description="Polar residues" evidence="1">
    <location>
        <begin position="78"/>
        <end position="92"/>
    </location>
</feature>
<dbReference type="GO" id="GO:0000226">
    <property type="term" value="P:microtubule cytoskeleton organization"/>
    <property type="evidence" value="ECO:0007669"/>
    <property type="project" value="TreeGrafter"/>
</dbReference>
<dbReference type="PANTHER" id="PTHR16484:SF4">
    <property type="entry name" value="PARTITIONING DEFECTIVE 3 HOMOLOG B"/>
    <property type="match status" value="1"/>
</dbReference>
<dbReference type="Ensembl" id="ENSHHUT00000030442.1">
    <property type="protein sequence ID" value="ENSHHUP00000029227.1"/>
    <property type="gene ID" value="ENSHHUG00000018646.1"/>
</dbReference>
<evidence type="ECO:0000313" key="2">
    <source>
        <dbReference type="Ensembl" id="ENSHHUP00000029227.1"/>
    </source>
</evidence>
<dbReference type="GO" id="GO:0005938">
    <property type="term" value="C:cell cortex"/>
    <property type="evidence" value="ECO:0007669"/>
    <property type="project" value="TreeGrafter"/>
</dbReference>
<dbReference type="GO" id="GO:0045197">
    <property type="term" value="P:establishment or maintenance of epithelial cell apical/basal polarity"/>
    <property type="evidence" value="ECO:0007669"/>
    <property type="project" value="TreeGrafter"/>
</dbReference>
<sequence length="153" mass="16673">MDKSFTQAQEVFRYAMRSPMVRLEVVPVSNRERYEKSLIGQLFNQSGSPKATPKTASKEPPPIKPAFTPPIKPAFKPSDSSTARMAEDSSSLEGRPMGSPHLAHPVPVSLSPVPKGKSDSPLLKRSPTFSTLVGFTSKNGGRRLKIDLKKGKV</sequence>
<protein>
    <submittedName>
        <fullName evidence="2">Uncharacterized protein</fullName>
    </submittedName>
</protein>
<evidence type="ECO:0000313" key="3">
    <source>
        <dbReference type="Proteomes" id="UP000314982"/>
    </source>
</evidence>
<dbReference type="GO" id="GO:0051660">
    <property type="term" value="P:establishment of centrosome localization"/>
    <property type="evidence" value="ECO:0007669"/>
    <property type="project" value="TreeGrafter"/>
</dbReference>
<dbReference type="GO" id="GO:0030010">
    <property type="term" value="P:establishment of cell polarity"/>
    <property type="evidence" value="ECO:0007669"/>
    <property type="project" value="TreeGrafter"/>
</dbReference>
<proteinExistence type="predicted"/>
<dbReference type="GO" id="GO:0043296">
    <property type="term" value="C:apical junction complex"/>
    <property type="evidence" value="ECO:0007669"/>
    <property type="project" value="TreeGrafter"/>
</dbReference>
<evidence type="ECO:0000256" key="1">
    <source>
        <dbReference type="SAM" id="MobiDB-lite"/>
    </source>
</evidence>
<accession>A0A4W5LTD7</accession>